<gene>
    <name evidence="1" type="ORF">HOLleu_32310</name>
</gene>
<keyword evidence="2" id="KW-1185">Reference proteome</keyword>
<proteinExistence type="predicted"/>
<comment type="caution">
    <text evidence="1">The sequence shown here is derived from an EMBL/GenBank/DDBJ whole genome shotgun (WGS) entry which is preliminary data.</text>
</comment>
<protein>
    <submittedName>
        <fullName evidence="1">Uncharacterized protein</fullName>
    </submittedName>
</protein>
<reference evidence="1" key="1">
    <citation type="submission" date="2021-10" db="EMBL/GenBank/DDBJ databases">
        <title>Tropical sea cucumber genome reveals ecological adaptation and Cuvierian tubules defense mechanism.</title>
        <authorList>
            <person name="Chen T."/>
        </authorList>
    </citation>
    <scope>NUCLEOTIDE SEQUENCE</scope>
    <source>
        <strain evidence="1">Nanhai2018</strain>
        <tissue evidence="1">Muscle</tissue>
    </source>
</reference>
<sequence>MWVFDSPSKSFTRNKTATPGALIRELQLPVLIQLQRSEGKSCLWVFIVCQGKQRSDRSLYHPLAHTKRRKVGWR</sequence>
<evidence type="ECO:0000313" key="2">
    <source>
        <dbReference type="Proteomes" id="UP001152320"/>
    </source>
</evidence>
<organism evidence="1 2">
    <name type="scientific">Holothuria leucospilota</name>
    <name type="common">Black long sea cucumber</name>
    <name type="synonym">Mertensiothuria leucospilota</name>
    <dbReference type="NCBI Taxonomy" id="206669"/>
    <lineage>
        <taxon>Eukaryota</taxon>
        <taxon>Metazoa</taxon>
        <taxon>Echinodermata</taxon>
        <taxon>Eleutherozoa</taxon>
        <taxon>Echinozoa</taxon>
        <taxon>Holothuroidea</taxon>
        <taxon>Aspidochirotacea</taxon>
        <taxon>Aspidochirotida</taxon>
        <taxon>Holothuriidae</taxon>
        <taxon>Holothuria</taxon>
    </lineage>
</organism>
<dbReference type="EMBL" id="JAIZAY010000016">
    <property type="protein sequence ID" value="KAJ8027228.1"/>
    <property type="molecule type" value="Genomic_DNA"/>
</dbReference>
<dbReference type="Proteomes" id="UP001152320">
    <property type="component" value="Chromosome 16"/>
</dbReference>
<accession>A0A9Q1BI53</accession>
<evidence type="ECO:0000313" key="1">
    <source>
        <dbReference type="EMBL" id="KAJ8027228.1"/>
    </source>
</evidence>
<name>A0A9Q1BI53_HOLLE</name>
<dbReference type="AlphaFoldDB" id="A0A9Q1BI53"/>